<sequence>TENIAFYHTNNPDVKAAVVERVNRTIKSKVWRYFTKTSTHKHIDVLPQIMDSYNNSVDPSIKMTPASVNGTNVYKVWQNLYGKQMEETHQKISKYQVGDHVRMSKERAPFKKGYKANWTWEIFKIEKIILRDPIVYIQKVRFSKSEAFKIDKIIQTRGVGVRKEVLVQWKEYPSKFNSWIRSAKIKSL</sequence>
<dbReference type="Gene3D" id="2.40.50.40">
    <property type="match status" value="1"/>
</dbReference>
<evidence type="ECO:0000259" key="1">
    <source>
        <dbReference type="PROSITE" id="PS50013"/>
    </source>
</evidence>
<dbReference type="GO" id="GO:0005694">
    <property type="term" value="C:chromosome"/>
    <property type="evidence" value="ECO:0007669"/>
    <property type="project" value="UniProtKB-ARBA"/>
</dbReference>
<dbReference type="InterPro" id="IPR000953">
    <property type="entry name" value="Chromo/chromo_shadow_dom"/>
</dbReference>
<gene>
    <name evidence="2" type="ORF">J437_LFUL019398</name>
</gene>
<dbReference type="Gene3D" id="3.30.420.10">
    <property type="entry name" value="Ribonuclease H-like superfamily/Ribonuclease H"/>
    <property type="match status" value="1"/>
</dbReference>
<dbReference type="SUPFAM" id="SSF53098">
    <property type="entry name" value="Ribonuclease H-like"/>
    <property type="match status" value="1"/>
</dbReference>
<accession>A0A8K0PDX3</accession>
<dbReference type="PROSITE" id="PS50013">
    <property type="entry name" value="CHROMO_2"/>
    <property type="match status" value="1"/>
</dbReference>
<dbReference type="SUPFAM" id="SSF54160">
    <property type="entry name" value="Chromo domain-like"/>
    <property type="match status" value="1"/>
</dbReference>
<dbReference type="EMBL" id="KZ309903">
    <property type="protein sequence ID" value="KAG8239749.1"/>
    <property type="molecule type" value="Genomic_DNA"/>
</dbReference>
<evidence type="ECO:0000313" key="2">
    <source>
        <dbReference type="EMBL" id="KAG8239749.1"/>
    </source>
</evidence>
<organism evidence="2 3">
    <name type="scientific">Ladona fulva</name>
    <name type="common">Scarce chaser dragonfly</name>
    <name type="synonym">Libellula fulva</name>
    <dbReference type="NCBI Taxonomy" id="123851"/>
    <lineage>
        <taxon>Eukaryota</taxon>
        <taxon>Metazoa</taxon>
        <taxon>Ecdysozoa</taxon>
        <taxon>Arthropoda</taxon>
        <taxon>Hexapoda</taxon>
        <taxon>Insecta</taxon>
        <taxon>Pterygota</taxon>
        <taxon>Palaeoptera</taxon>
        <taxon>Odonata</taxon>
        <taxon>Epiprocta</taxon>
        <taxon>Anisoptera</taxon>
        <taxon>Libelluloidea</taxon>
        <taxon>Libellulidae</taxon>
        <taxon>Ladona</taxon>
    </lineage>
</organism>
<proteinExistence type="predicted"/>
<dbReference type="InterPro" id="IPR036397">
    <property type="entry name" value="RNaseH_sf"/>
</dbReference>
<comment type="caution">
    <text evidence="2">The sequence shown here is derived from an EMBL/GenBank/DDBJ whole genome shotgun (WGS) entry which is preliminary data.</text>
</comment>
<dbReference type="GO" id="GO:0003676">
    <property type="term" value="F:nucleic acid binding"/>
    <property type="evidence" value="ECO:0007669"/>
    <property type="project" value="InterPro"/>
</dbReference>
<dbReference type="InterPro" id="IPR016197">
    <property type="entry name" value="Chromo-like_dom_sf"/>
</dbReference>
<reference evidence="2" key="2">
    <citation type="submission" date="2017-10" db="EMBL/GenBank/DDBJ databases">
        <title>Ladona fulva Genome sequencing and assembly.</title>
        <authorList>
            <person name="Murali S."/>
            <person name="Richards S."/>
            <person name="Bandaranaike D."/>
            <person name="Bellair M."/>
            <person name="Blankenburg K."/>
            <person name="Chao H."/>
            <person name="Dinh H."/>
            <person name="Doddapaneni H."/>
            <person name="Dugan-Rocha S."/>
            <person name="Elkadiri S."/>
            <person name="Gnanaolivu R."/>
            <person name="Hernandez B."/>
            <person name="Skinner E."/>
            <person name="Javaid M."/>
            <person name="Lee S."/>
            <person name="Li M."/>
            <person name="Ming W."/>
            <person name="Munidasa M."/>
            <person name="Muniz J."/>
            <person name="Nguyen L."/>
            <person name="Hughes D."/>
            <person name="Osuji N."/>
            <person name="Pu L.-L."/>
            <person name="Puazo M."/>
            <person name="Qu C."/>
            <person name="Quiroz J."/>
            <person name="Raj R."/>
            <person name="Weissenberger G."/>
            <person name="Xin Y."/>
            <person name="Zou X."/>
            <person name="Han Y."/>
            <person name="Worley K."/>
            <person name="Muzny D."/>
            <person name="Gibbs R."/>
        </authorList>
    </citation>
    <scope>NUCLEOTIDE SEQUENCE</scope>
    <source>
        <strain evidence="2">Sampled in the wild</strain>
    </source>
</reference>
<feature type="domain" description="Chromo" evidence="1">
    <location>
        <begin position="148"/>
        <end position="188"/>
    </location>
</feature>
<dbReference type="PANTHER" id="PTHR46585">
    <property type="entry name" value="INTEGRASE CORE DOMAIN CONTAINING PROTEIN"/>
    <property type="match status" value="1"/>
</dbReference>
<dbReference type="Proteomes" id="UP000792457">
    <property type="component" value="Unassembled WGS sequence"/>
</dbReference>
<dbReference type="PANTHER" id="PTHR46585:SF1">
    <property type="entry name" value="CHROMO DOMAIN-CONTAINING PROTEIN"/>
    <property type="match status" value="1"/>
</dbReference>
<protein>
    <recommendedName>
        <fullName evidence="1">Chromo domain-containing protein</fullName>
    </recommendedName>
</protein>
<keyword evidence="3" id="KW-1185">Reference proteome</keyword>
<dbReference type="InterPro" id="IPR012337">
    <property type="entry name" value="RNaseH-like_sf"/>
</dbReference>
<reference evidence="2" key="1">
    <citation type="submission" date="2013-04" db="EMBL/GenBank/DDBJ databases">
        <authorList>
            <person name="Qu J."/>
            <person name="Murali S.C."/>
            <person name="Bandaranaike D."/>
            <person name="Bellair M."/>
            <person name="Blankenburg K."/>
            <person name="Chao H."/>
            <person name="Dinh H."/>
            <person name="Doddapaneni H."/>
            <person name="Downs B."/>
            <person name="Dugan-Rocha S."/>
            <person name="Elkadiri S."/>
            <person name="Gnanaolivu R.D."/>
            <person name="Hernandez B."/>
            <person name="Javaid M."/>
            <person name="Jayaseelan J.C."/>
            <person name="Lee S."/>
            <person name="Li M."/>
            <person name="Ming W."/>
            <person name="Munidasa M."/>
            <person name="Muniz J."/>
            <person name="Nguyen L."/>
            <person name="Ongeri F."/>
            <person name="Osuji N."/>
            <person name="Pu L.-L."/>
            <person name="Puazo M."/>
            <person name="Qu C."/>
            <person name="Quiroz J."/>
            <person name="Raj R."/>
            <person name="Weissenberger G."/>
            <person name="Xin Y."/>
            <person name="Zou X."/>
            <person name="Han Y."/>
            <person name="Richards S."/>
            <person name="Worley K."/>
            <person name="Muzny D."/>
            <person name="Gibbs R."/>
        </authorList>
    </citation>
    <scope>NUCLEOTIDE SEQUENCE</scope>
    <source>
        <strain evidence="2">Sampled in the wild</strain>
    </source>
</reference>
<dbReference type="OrthoDB" id="7680611at2759"/>
<dbReference type="AlphaFoldDB" id="A0A8K0PDX3"/>
<feature type="non-terminal residue" evidence="2">
    <location>
        <position position="1"/>
    </location>
</feature>
<evidence type="ECO:0000313" key="3">
    <source>
        <dbReference type="Proteomes" id="UP000792457"/>
    </source>
</evidence>
<name>A0A8K0PDX3_LADFU</name>